<dbReference type="AlphaFoldDB" id="I7M879"/>
<feature type="region of interest" description="Disordered" evidence="1">
    <location>
        <begin position="450"/>
        <end position="473"/>
    </location>
</feature>
<feature type="compositionally biased region" description="Polar residues" evidence="1">
    <location>
        <begin position="457"/>
        <end position="473"/>
    </location>
</feature>
<organism evidence="3 4">
    <name type="scientific">Tetrahymena thermophila (strain SB210)</name>
    <dbReference type="NCBI Taxonomy" id="312017"/>
    <lineage>
        <taxon>Eukaryota</taxon>
        <taxon>Sar</taxon>
        <taxon>Alveolata</taxon>
        <taxon>Ciliophora</taxon>
        <taxon>Intramacronucleata</taxon>
        <taxon>Oligohymenophorea</taxon>
        <taxon>Hymenostomatida</taxon>
        <taxon>Tetrahymenina</taxon>
        <taxon>Tetrahymenidae</taxon>
        <taxon>Tetrahymena</taxon>
    </lineage>
</organism>
<dbReference type="Gene3D" id="3.30.565.10">
    <property type="entry name" value="Histidine kinase-like ATPase, C-terminal domain"/>
    <property type="match status" value="1"/>
</dbReference>
<feature type="transmembrane region" description="Helical" evidence="2">
    <location>
        <begin position="73"/>
        <end position="99"/>
    </location>
</feature>
<evidence type="ECO:0000256" key="2">
    <source>
        <dbReference type="SAM" id="Phobius"/>
    </source>
</evidence>
<dbReference type="RefSeq" id="XP_001017579.2">
    <property type="nucleotide sequence ID" value="XM_001017579.2"/>
</dbReference>
<keyword evidence="2" id="KW-0472">Membrane</keyword>
<protein>
    <submittedName>
        <fullName evidence="3">Transmembrane protein, putative</fullName>
    </submittedName>
</protein>
<evidence type="ECO:0000313" key="3">
    <source>
        <dbReference type="EMBL" id="EAR97334.2"/>
    </source>
</evidence>
<evidence type="ECO:0000313" key="4">
    <source>
        <dbReference type="Proteomes" id="UP000009168"/>
    </source>
</evidence>
<feature type="region of interest" description="Disordered" evidence="1">
    <location>
        <begin position="250"/>
        <end position="295"/>
    </location>
</feature>
<dbReference type="GeneID" id="7840850"/>
<feature type="transmembrane region" description="Helical" evidence="2">
    <location>
        <begin position="34"/>
        <end position="53"/>
    </location>
</feature>
<evidence type="ECO:0000256" key="1">
    <source>
        <dbReference type="SAM" id="MobiDB-lite"/>
    </source>
</evidence>
<feature type="compositionally biased region" description="Low complexity" evidence="1">
    <location>
        <begin position="271"/>
        <end position="286"/>
    </location>
</feature>
<feature type="transmembrane region" description="Helical" evidence="2">
    <location>
        <begin position="111"/>
        <end position="129"/>
    </location>
</feature>
<feature type="compositionally biased region" description="Polar residues" evidence="1">
    <location>
        <begin position="338"/>
        <end position="350"/>
    </location>
</feature>
<dbReference type="InParanoid" id="I7M879"/>
<reference evidence="4" key="1">
    <citation type="journal article" date="2006" name="PLoS Biol.">
        <title>Macronuclear genome sequence of the ciliate Tetrahymena thermophila, a model eukaryote.</title>
        <authorList>
            <person name="Eisen J.A."/>
            <person name="Coyne R.S."/>
            <person name="Wu M."/>
            <person name="Wu D."/>
            <person name="Thiagarajan M."/>
            <person name="Wortman J.R."/>
            <person name="Badger J.H."/>
            <person name="Ren Q."/>
            <person name="Amedeo P."/>
            <person name="Jones K.M."/>
            <person name="Tallon L.J."/>
            <person name="Delcher A.L."/>
            <person name="Salzberg S.L."/>
            <person name="Silva J.C."/>
            <person name="Haas B.J."/>
            <person name="Majoros W.H."/>
            <person name="Farzad M."/>
            <person name="Carlton J.M."/>
            <person name="Smith R.K. Jr."/>
            <person name="Garg J."/>
            <person name="Pearlman R.E."/>
            <person name="Karrer K.M."/>
            <person name="Sun L."/>
            <person name="Manning G."/>
            <person name="Elde N.C."/>
            <person name="Turkewitz A.P."/>
            <person name="Asai D.J."/>
            <person name="Wilkes D.E."/>
            <person name="Wang Y."/>
            <person name="Cai H."/>
            <person name="Collins K."/>
            <person name="Stewart B.A."/>
            <person name="Lee S.R."/>
            <person name="Wilamowska K."/>
            <person name="Weinberg Z."/>
            <person name="Ruzzo W.L."/>
            <person name="Wloga D."/>
            <person name="Gaertig J."/>
            <person name="Frankel J."/>
            <person name="Tsao C.-C."/>
            <person name="Gorovsky M.A."/>
            <person name="Keeling P.J."/>
            <person name="Waller R.F."/>
            <person name="Patron N.J."/>
            <person name="Cherry J.M."/>
            <person name="Stover N.A."/>
            <person name="Krieger C.J."/>
            <person name="del Toro C."/>
            <person name="Ryder H.F."/>
            <person name="Williamson S.C."/>
            <person name="Barbeau R.A."/>
            <person name="Hamilton E.P."/>
            <person name="Orias E."/>
        </authorList>
    </citation>
    <scope>NUCLEOTIDE SEQUENCE [LARGE SCALE GENOMIC DNA]</scope>
    <source>
        <strain evidence="4">SB210</strain>
    </source>
</reference>
<gene>
    <name evidence="3" type="ORF">TTHERM_00338140</name>
</gene>
<sequence>MTAIEFTIDFLVNLSLFCLILCNKIQRLIRFHHYAFLINQVVMVAVTFYNVMSQQNYESQEYSAEFQYFYLGAILYGLVLGYSFLYRLAILMITTFLYLGLALSDSKNQKPLIAVIILSNLVLYLNKTYQDEKEKRLFYIANQRISFWNNIIQNVLPINMIVVKYDEEFSRVKLETSNCMTQKNLGIIDDESLQDFLEKTKLEVQTKTSSTHNSESTLLTNGNSPYYNSKIQTSGLQQMQIQRTLSKYKVKQSQSLSQPDPHIFQTPTLKPQTTFNQQQPTQTFRQSLTNSPQQKQQVVHSQAKQLTLKQLVKEEILLKIKNQKNSQSEAEKDRFNSQRHSFINQNNDNRYQTYNGEYQKSINSEIQKFGLRIYTFTMIGYYALICFENESYKEKYSNSKTKFKVLKYLFRCTITKSIKKLITQNEMIDQFLSSFESFKKITFQKSQQLTQKQSTFNTPHENQNQHTPAQKQNQFETQQSYHNNTTNYDIPSLTHLNKDFKNNLNTKNIFMSENNFDDTIAQNNIIQNGDHTKSAFNIDNINKDKSNNSNKLSNSIIVKPQEFLTHLKDQIQEIQLNFSNIMHLFGQKKRTEYIISEISIQDFLKRIQQKFKNQFKRQKINFTHTVITSFDEQKDLILKQDERRLFQIINNLIYNAIEYNNYNFTSDDHRFIKIEVTSTQSEPNHLNIKITNSTQFLRENQLQQENSLFSEPNCLYLSTRNDLMLKFYKIYNQFKIGLRTTRKLVKQIGPFDDLKLMRTSEECIVSFTIYKNIEILKKDVQITLGSNLKNQIQHNINISANNQITLANNILNYQSHSTENQFISTKQTSKIFSNNRNEIIQLDKNLHLGDNSLTSQDYIQELRNLSEFNSALDFNNFKTKQNLFNEDNLINLKKIHQSVS</sequence>
<proteinExistence type="predicted"/>
<dbReference type="InterPro" id="IPR036890">
    <property type="entry name" value="HATPase_C_sf"/>
</dbReference>
<feature type="region of interest" description="Disordered" evidence="1">
    <location>
        <begin position="327"/>
        <end position="350"/>
    </location>
</feature>
<dbReference type="KEGG" id="tet:TTHERM_00338140"/>
<keyword evidence="4" id="KW-1185">Reference proteome</keyword>
<name>I7M879_TETTS</name>
<dbReference type="SUPFAM" id="SSF55874">
    <property type="entry name" value="ATPase domain of HSP90 chaperone/DNA topoisomerase II/histidine kinase"/>
    <property type="match status" value="1"/>
</dbReference>
<dbReference type="EMBL" id="GG662666">
    <property type="protein sequence ID" value="EAR97334.2"/>
    <property type="molecule type" value="Genomic_DNA"/>
</dbReference>
<dbReference type="Proteomes" id="UP000009168">
    <property type="component" value="Unassembled WGS sequence"/>
</dbReference>
<dbReference type="OrthoDB" id="297066at2759"/>
<keyword evidence="2" id="KW-1133">Transmembrane helix</keyword>
<keyword evidence="2 3" id="KW-0812">Transmembrane</keyword>
<accession>I7M879</accession>